<reference evidence="2 3" key="1">
    <citation type="submission" date="2019-04" db="EMBL/GenBank/DDBJ databases">
        <authorList>
            <person name="Grouzdev D.S."/>
            <person name="Nazina T.N."/>
        </authorList>
    </citation>
    <scope>NUCLEOTIDE SEQUENCE [LARGE SCALE GENOMIC DNA]</scope>
    <source>
        <strain evidence="2 3">SHC 3-19</strain>
    </source>
</reference>
<evidence type="ECO:0000313" key="3">
    <source>
        <dbReference type="Proteomes" id="UP000308508"/>
    </source>
</evidence>
<dbReference type="STRING" id="1123377.GCA_000423885_01454"/>
<dbReference type="InterPro" id="IPR001173">
    <property type="entry name" value="Glyco_trans_2-like"/>
</dbReference>
<dbReference type="Gene3D" id="3.90.550.10">
    <property type="entry name" value="Spore Coat Polysaccharide Biosynthesis Protein SpsA, Chain A"/>
    <property type="match status" value="1"/>
</dbReference>
<feature type="domain" description="Glycosyltransferase 2-like" evidence="1">
    <location>
        <begin position="15"/>
        <end position="141"/>
    </location>
</feature>
<gene>
    <name evidence="2" type="ORF">E5S66_02620</name>
</gene>
<sequence>MARGAEVAVSGHLVSIVIPCFNAGATLDETMRSALAQTHPDIEVVIVDDGSTDADTLELLRRCPWPRTRVLYQENAGPAAARNHGITASSGRYILPLDADDLIDPSYVAKAAAVLDSAGEVGIVYCKANRFGVENGPWQLPPYTLRELVIDNVIFVTSLFRREDWERVGGFSESLRRGVEDYDFWVKLVALGREVRQLDEYLFHYRVGHVSRTTGFNADRAAVVGTYAEIFRNNLEFFGRNAEILFEHRFGLYDELARYRARYGWLERVLARRSWLLRLAKRLHRLLPGASGGHRG</sequence>
<dbReference type="Pfam" id="PF00535">
    <property type="entry name" value="Glycos_transf_2"/>
    <property type="match status" value="1"/>
</dbReference>
<dbReference type="PANTHER" id="PTHR43685">
    <property type="entry name" value="GLYCOSYLTRANSFERASE"/>
    <property type="match status" value="1"/>
</dbReference>
<dbReference type="CDD" id="cd00761">
    <property type="entry name" value="Glyco_tranf_GTA_type"/>
    <property type="match status" value="1"/>
</dbReference>
<dbReference type="AlphaFoldDB" id="A0A5R9PI94"/>
<dbReference type="Proteomes" id="UP000308508">
    <property type="component" value="Unassembled WGS sequence"/>
</dbReference>
<name>A0A5R9PI94_9GAMM</name>
<protein>
    <submittedName>
        <fullName evidence="2">Glycosyltransferase family 2 protein</fullName>
    </submittedName>
</protein>
<evidence type="ECO:0000313" key="2">
    <source>
        <dbReference type="EMBL" id="TLX22936.1"/>
    </source>
</evidence>
<dbReference type="InterPro" id="IPR050834">
    <property type="entry name" value="Glycosyltransf_2"/>
</dbReference>
<keyword evidence="2" id="KW-0808">Transferase</keyword>
<dbReference type="PANTHER" id="PTHR43685:SF2">
    <property type="entry name" value="GLYCOSYLTRANSFERASE 2-LIKE DOMAIN-CONTAINING PROTEIN"/>
    <property type="match status" value="1"/>
</dbReference>
<accession>A0A5R9PI94</accession>
<evidence type="ECO:0000259" key="1">
    <source>
        <dbReference type="Pfam" id="PF00535"/>
    </source>
</evidence>
<proteinExistence type="predicted"/>
<dbReference type="InterPro" id="IPR029044">
    <property type="entry name" value="Nucleotide-diphossugar_trans"/>
</dbReference>
<keyword evidence="3" id="KW-1185">Reference proteome</keyword>
<organism evidence="2 3">
    <name type="scientific">Thermomonas fusca</name>
    <dbReference type="NCBI Taxonomy" id="215690"/>
    <lineage>
        <taxon>Bacteria</taxon>
        <taxon>Pseudomonadati</taxon>
        <taxon>Pseudomonadota</taxon>
        <taxon>Gammaproteobacteria</taxon>
        <taxon>Lysobacterales</taxon>
        <taxon>Lysobacteraceae</taxon>
        <taxon>Thermomonas</taxon>
    </lineage>
</organism>
<dbReference type="GO" id="GO:0016740">
    <property type="term" value="F:transferase activity"/>
    <property type="evidence" value="ECO:0007669"/>
    <property type="project" value="UniProtKB-KW"/>
</dbReference>
<dbReference type="SUPFAM" id="SSF53448">
    <property type="entry name" value="Nucleotide-diphospho-sugar transferases"/>
    <property type="match status" value="1"/>
</dbReference>
<comment type="caution">
    <text evidence="2">The sequence shown here is derived from an EMBL/GenBank/DDBJ whole genome shotgun (WGS) entry which is preliminary data.</text>
</comment>
<dbReference type="EMBL" id="SROY01000001">
    <property type="protein sequence ID" value="TLX22936.1"/>
    <property type="molecule type" value="Genomic_DNA"/>
</dbReference>